<reference evidence="7 8" key="1">
    <citation type="journal article" date="2016" name="Nat. Commun.">
        <title>Thousands of microbial genomes shed light on interconnected biogeochemical processes in an aquifer system.</title>
        <authorList>
            <person name="Anantharaman K."/>
            <person name="Brown C.T."/>
            <person name="Hug L.A."/>
            <person name="Sharon I."/>
            <person name="Castelle C.J."/>
            <person name="Probst A.J."/>
            <person name="Thomas B.C."/>
            <person name="Singh A."/>
            <person name="Wilkins M.J."/>
            <person name="Karaoz U."/>
            <person name="Brodie E.L."/>
            <person name="Williams K.H."/>
            <person name="Hubbard S.S."/>
            <person name="Banfield J.F."/>
        </authorList>
    </citation>
    <scope>NUCLEOTIDE SEQUENCE [LARGE SCALE GENOMIC DNA]</scope>
</reference>
<evidence type="ECO:0000256" key="4">
    <source>
        <dbReference type="ARBA" id="ARBA00022989"/>
    </source>
</evidence>
<protein>
    <recommendedName>
        <fullName evidence="9">Type II secretion system protein GspG C-terminal domain-containing protein</fullName>
    </recommendedName>
</protein>
<evidence type="ECO:0008006" key="9">
    <source>
        <dbReference type="Google" id="ProtNLM"/>
    </source>
</evidence>
<evidence type="ECO:0000256" key="5">
    <source>
        <dbReference type="ARBA" id="ARBA00023136"/>
    </source>
</evidence>
<gene>
    <name evidence="7" type="ORF">A3D51_00415</name>
</gene>
<dbReference type="NCBIfam" id="TIGR02532">
    <property type="entry name" value="IV_pilin_GFxxxE"/>
    <property type="match status" value="1"/>
</dbReference>
<name>A0A1G2S8D1_9BACT</name>
<organism evidence="7 8">
    <name type="scientific">Candidatus Yonathbacteria bacterium RIFCSPHIGHO2_02_FULL_44_14</name>
    <dbReference type="NCBI Taxonomy" id="1802724"/>
    <lineage>
        <taxon>Bacteria</taxon>
        <taxon>Candidatus Yonathiibacteriota</taxon>
    </lineage>
</organism>
<evidence type="ECO:0000313" key="7">
    <source>
        <dbReference type="EMBL" id="OHA80531.1"/>
    </source>
</evidence>
<dbReference type="SUPFAM" id="SSF54523">
    <property type="entry name" value="Pili subunits"/>
    <property type="match status" value="1"/>
</dbReference>
<evidence type="ECO:0000256" key="1">
    <source>
        <dbReference type="ARBA" id="ARBA00004167"/>
    </source>
</evidence>
<feature type="transmembrane region" description="Helical" evidence="6">
    <location>
        <begin position="6"/>
        <end position="29"/>
    </location>
</feature>
<dbReference type="PANTHER" id="PTHR30093">
    <property type="entry name" value="GENERAL SECRETION PATHWAY PROTEIN G"/>
    <property type="match status" value="1"/>
</dbReference>
<dbReference type="GO" id="GO:0016020">
    <property type="term" value="C:membrane"/>
    <property type="evidence" value="ECO:0007669"/>
    <property type="project" value="UniProtKB-SubCell"/>
</dbReference>
<dbReference type="Proteomes" id="UP000179118">
    <property type="component" value="Unassembled WGS sequence"/>
</dbReference>
<keyword evidence="5 6" id="KW-0472">Membrane</keyword>
<dbReference type="InterPro" id="IPR045584">
    <property type="entry name" value="Pilin-like"/>
</dbReference>
<comment type="subcellular location">
    <subcellularLocation>
        <location evidence="1">Membrane</location>
        <topology evidence="1">Single-pass membrane protein</topology>
    </subcellularLocation>
</comment>
<dbReference type="PROSITE" id="PS00409">
    <property type="entry name" value="PROKAR_NTER_METHYL"/>
    <property type="match status" value="1"/>
</dbReference>
<keyword evidence="3 6" id="KW-0812">Transmembrane</keyword>
<evidence type="ECO:0000256" key="3">
    <source>
        <dbReference type="ARBA" id="ARBA00022692"/>
    </source>
</evidence>
<dbReference type="PANTHER" id="PTHR30093:SF44">
    <property type="entry name" value="TYPE II SECRETION SYSTEM CORE PROTEIN G"/>
    <property type="match status" value="1"/>
</dbReference>
<accession>A0A1G2S8D1</accession>
<evidence type="ECO:0000256" key="2">
    <source>
        <dbReference type="ARBA" id="ARBA00022481"/>
    </source>
</evidence>
<keyword evidence="2" id="KW-0488">Methylation</keyword>
<dbReference type="Pfam" id="PF07963">
    <property type="entry name" value="N_methyl"/>
    <property type="match status" value="1"/>
</dbReference>
<comment type="caution">
    <text evidence="7">The sequence shown here is derived from an EMBL/GenBank/DDBJ whole genome shotgun (WGS) entry which is preliminary data.</text>
</comment>
<sequence>MKSKGFTLIELLVVIAIIGILASVVIVSLQAARAKAADASIKTILGDFRTQAQNYYNTNNNYGTAGALVYATTVAACSTANTVFDPAATLSINPAIVAAEKLSDSNATWVATCAMSATRDAWAVSVPLNTNAALSWCVDSLNIGKQITGPIPANTTFCP</sequence>
<dbReference type="InterPro" id="IPR012902">
    <property type="entry name" value="N_methyl_site"/>
</dbReference>
<dbReference type="GO" id="GO:0015628">
    <property type="term" value="P:protein secretion by the type II secretion system"/>
    <property type="evidence" value="ECO:0007669"/>
    <property type="project" value="InterPro"/>
</dbReference>
<evidence type="ECO:0000256" key="6">
    <source>
        <dbReference type="SAM" id="Phobius"/>
    </source>
</evidence>
<evidence type="ECO:0000313" key="8">
    <source>
        <dbReference type="Proteomes" id="UP000179118"/>
    </source>
</evidence>
<keyword evidence="4 6" id="KW-1133">Transmembrane helix</keyword>
<proteinExistence type="predicted"/>
<dbReference type="GO" id="GO:0015627">
    <property type="term" value="C:type II protein secretion system complex"/>
    <property type="evidence" value="ECO:0007669"/>
    <property type="project" value="InterPro"/>
</dbReference>
<dbReference type="InterPro" id="IPR002416">
    <property type="entry name" value="T2SS_protein-GspH"/>
</dbReference>
<dbReference type="EMBL" id="MHUT01000018">
    <property type="protein sequence ID" value="OHA80531.1"/>
    <property type="molecule type" value="Genomic_DNA"/>
</dbReference>
<dbReference type="PRINTS" id="PR00885">
    <property type="entry name" value="BCTERIALGSPH"/>
</dbReference>
<dbReference type="AlphaFoldDB" id="A0A1G2S8D1"/>
<dbReference type="Gene3D" id="3.30.700.10">
    <property type="entry name" value="Glycoprotein, Type 4 Pilin"/>
    <property type="match status" value="1"/>
</dbReference>